<dbReference type="Proteomes" id="UP001054945">
    <property type="component" value="Unassembled WGS sequence"/>
</dbReference>
<dbReference type="AlphaFoldDB" id="A0AAV4SCN8"/>
<evidence type="ECO:0000313" key="2">
    <source>
        <dbReference type="Proteomes" id="UP001054945"/>
    </source>
</evidence>
<name>A0AAV4SCN8_CAEEX</name>
<accession>A0AAV4SCN8</accession>
<comment type="caution">
    <text evidence="1">The sequence shown here is derived from an EMBL/GenBank/DDBJ whole genome shotgun (WGS) entry which is preliminary data.</text>
</comment>
<evidence type="ECO:0000313" key="1">
    <source>
        <dbReference type="EMBL" id="GIY30946.1"/>
    </source>
</evidence>
<gene>
    <name evidence="1" type="ORF">CEXT_325601</name>
</gene>
<proteinExistence type="predicted"/>
<keyword evidence="2" id="KW-1185">Reference proteome</keyword>
<sequence length="66" mass="7740">MSSPDCVVYIRMVSCCQYMMMLCPKFELVIIKEVLHLSQPWLDWAYWSPHNLESSPPINGNKRLPL</sequence>
<dbReference type="EMBL" id="BPLR01009297">
    <property type="protein sequence ID" value="GIY30946.1"/>
    <property type="molecule type" value="Genomic_DNA"/>
</dbReference>
<organism evidence="1 2">
    <name type="scientific">Caerostris extrusa</name>
    <name type="common">Bark spider</name>
    <name type="synonym">Caerostris bankana</name>
    <dbReference type="NCBI Taxonomy" id="172846"/>
    <lineage>
        <taxon>Eukaryota</taxon>
        <taxon>Metazoa</taxon>
        <taxon>Ecdysozoa</taxon>
        <taxon>Arthropoda</taxon>
        <taxon>Chelicerata</taxon>
        <taxon>Arachnida</taxon>
        <taxon>Araneae</taxon>
        <taxon>Araneomorphae</taxon>
        <taxon>Entelegynae</taxon>
        <taxon>Araneoidea</taxon>
        <taxon>Araneidae</taxon>
        <taxon>Caerostris</taxon>
    </lineage>
</organism>
<reference evidence="1 2" key="1">
    <citation type="submission" date="2021-06" db="EMBL/GenBank/DDBJ databases">
        <title>Caerostris extrusa draft genome.</title>
        <authorList>
            <person name="Kono N."/>
            <person name="Arakawa K."/>
        </authorList>
    </citation>
    <scope>NUCLEOTIDE SEQUENCE [LARGE SCALE GENOMIC DNA]</scope>
</reference>
<protein>
    <submittedName>
        <fullName evidence="1">Uncharacterized protein</fullName>
    </submittedName>
</protein>